<dbReference type="AlphaFoldDB" id="A0A841NBS1"/>
<reference evidence="2 3" key="1">
    <citation type="submission" date="2020-08" db="EMBL/GenBank/DDBJ databases">
        <title>Functional genomics of gut bacteria from endangered species of beetles.</title>
        <authorList>
            <person name="Carlos-Shanley C."/>
        </authorList>
    </citation>
    <scope>NUCLEOTIDE SEQUENCE [LARGE SCALE GENOMIC DNA]</scope>
    <source>
        <strain evidence="2 3">S00136</strain>
    </source>
</reference>
<keyword evidence="1" id="KW-0812">Transmembrane</keyword>
<feature type="transmembrane region" description="Helical" evidence="1">
    <location>
        <begin position="12"/>
        <end position="35"/>
    </location>
</feature>
<keyword evidence="1" id="KW-1133">Transmembrane helix</keyword>
<evidence type="ECO:0000256" key="1">
    <source>
        <dbReference type="SAM" id="Phobius"/>
    </source>
</evidence>
<comment type="caution">
    <text evidence="2">The sequence shown here is derived from an EMBL/GenBank/DDBJ whole genome shotgun (WGS) entry which is preliminary data.</text>
</comment>
<keyword evidence="3" id="KW-1185">Reference proteome</keyword>
<keyword evidence="1" id="KW-0472">Membrane</keyword>
<sequence>MILNNKKVINVYIWTLTTAVIGSFLLFLFIIFFTFNVQKEWVMLWLSGVFTCLGSFILFRIRCFQYEYFKEFMTIRIFHPWEKELIPPSVELPKGYIKDYLIQKKKWGYTLRIMIETGDGRNKSRQYTMFGFKDSQIMLLELSLEDLKKL</sequence>
<dbReference type="EMBL" id="JACHLC010000002">
    <property type="protein sequence ID" value="MBB6371148.1"/>
    <property type="molecule type" value="Genomic_DNA"/>
</dbReference>
<organism evidence="2 3">
    <name type="scientific">Chryseobacterium shigense</name>
    <dbReference type="NCBI Taxonomy" id="297244"/>
    <lineage>
        <taxon>Bacteria</taxon>
        <taxon>Pseudomonadati</taxon>
        <taxon>Bacteroidota</taxon>
        <taxon>Flavobacteriia</taxon>
        <taxon>Flavobacteriales</taxon>
        <taxon>Weeksellaceae</taxon>
        <taxon>Chryseobacterium group</taxon>
        <taxon>Chryseobacterium</taxon>
    </lineage>
</organism>
<protein>
    <submittedName>
        <fullName evidence="2">Uncharacterized protein</fullName>
    </submittedName>
</protein>
<feature type="transmembrane region" description="Helical" evidence="1">
    <location>
        <begin position="41"/>
        <end position="61"/>
    </location>
</feature>
<name>A0A841NBS1_9FLAO</name>
<gene>
    <name evidence="2" type="ORF">HNP36_002224</name>
</gene>
<evidence type="ECO:0000313" key="2">
    <source>
        <dbReference type="EMBL" id="MBB6371148.1"/>
    </source>
</evidence>
<evidence type="ECO:0000313" key="3">
    <source>
        <dbReference type="Proteomes" id="UP000589738"/>
    </source>
</evidence>
<proteinExistence type="predicted"/>
<dbReference type="Proteomes" id="UP000589738">
    <property type="component" value="Unassembled WGS sequence"/>
</dbReference>
<accession>A0A841NBS1</accession>